<gene>
    <name evidence="3" type="ORF">RSPPHO_01164</name>
</gene>
<feature type="domain" description="Aerotolerance regulator N-terminal" evidence="2">
    <location>
        <begin position="8"/>
        <end position="81"/>
    </location>
</feature>
<dbReference type="Proteomes" id="UP000033220">
    <property type="component" value="Chromosome DSM 122"/>
</dbReference>
<dbReference type="InterPro" id="IPR011933">
    <property type="entry name" value="Double_TM_dom"/>
</dbReference>
<accession>H6SSB1</accession>
<feature type="transmembrane region" description="Helical" evidence="1">
    <location>
        <begin position="61"/>
        <end position="79"/>
    </location>
</feature>
<dbReference type="PATRIC" id="fig|1150469.3.peg.1319"/>
<name>H6SSB1_PARPM</name>
<dbReference type="eggNOG" id="ENOG502Z7KE">
    <property type="taxonomic scope" value="Bacteria"/>
</dbReference>
<dbReference type="NCBIfam" id="TIGR02226">
    <property type="entry name" value="two_anch"/>
    <property type="match status" value="1"/>
</dbReference>
<protein>
    <submittedName>
        <fullName evidence="3">Double-transmembrane region-like</fullName>
    </submittedName>
</protein>
<evidence type="ECO:0000313" key="3">
    <source>
        <dbReference type="EMBL" id="CCG07790.1"/>
    </source>
</evidence>
<dbReference type="Pfam" id="PF07584">
    <property type="entry name" value="BatA"/>
    <property type="match status" value="1"/>
</dbReference>
<dbReference type="RefSeq" id="WP_014414430.1">
    <property type="nucleotide sequence ID" value="NC_017059.1"/>
</dbReference>
<sequence>MPDPATLSLATPWALAALAALPALWWLLRVTPPAPRRTVFPALRLLRGLKAEEQVSARSPWWLLLLRVLIVVLAVLGLARPVFEGAPPAAGPQAVLLVLDDSWAAATDWQARQDAAAEVLEQAARRNQPVVLLTTARQADPWPPLAPRRAPEVLAEVQALTPHPWGTDRTAALERLARLDTEAIPLARAVWIHDGLEDTTALAEALRPGRSSGSSAGAGQRLAEALAQRAPLTVLGDAAGGVGALVLDPPQRGDDGSFEVTARRPDGSAAAPLDVWVRLLDPEGRILARAALSFAAGTSRAQTLLIPPRPPGGGGRDARPLISRWPAPTRCPASEPGFCLARPRRRTASAWCCATRNAGAAACPCLIRCISLVALSPPMPKSARAPSRPCWPRGRAS</sequence>
<dbReference type="AlphaFoldDB" id="H6SSB1"/>
<evidence type="ECO:0000259" key="2">
    <source>
        <dbReference type="Pfam" id="PF07584"/>
    </source>
</evidence>
<organism evidence="3 4">
    <name type="scientific">Pararhodospirillum photometricum DSM 122</name>
    <dbReference type="NCBI Taxonomy" id="1150469"/>
    <lineage>
        <taxon>Bacteria</taxon>
        <taxon>Pseudomonadati</taxon>
        <taxon>Pseudomonadota</taxon>
        <taxon>Alphaproteobacteria</taxon>
        <taxon>Rhodospirillales</taxon>
        <taxon>Rhodospirillaceae</taxon>
        <taxon>Pararhodospirillum</taxon>
    </lineage>
</organism>
<keyword evidence="1" id="KW-1133">Transmembrane helix</keyword>
<keyword evidence="4" id="KW-1185">Reference proteome</keyword>
<evidence type="ECO:0000313" key="4">
    <source>
        <dbReference type="Proteomes" id="UP000033220"/>
    </source>
</evidence>
<dbReference type="STRING" id="1150469.RSPPHO_01164"/>
<dbReference type="InterPro" id="IPR024163">
    <property type="entry name" value="Aerotolerance_reg_N"/>
</dbReference>
<keyword evidence="1 3" id="KW-0812">Transmembrane</keyword>
<dbReference type="EMBL" id="HE663493">
    <property type="protein sequence ID" value="CCG07790.1"/>
    <property type="molecule type" value="Genomic_DNA"/>
</dbReference>
<reference evidence="3 4" key="1">
    <citation type="submission" date="2012-02" db="EMBL/GenBank/DDBJ databases">
        <title>Shotgun genome sequence of Phaeospirillum photometricum DSM 122.</title>
        <authorList>
            <person name="Duquesne K."/>
            <person name="Sturgis J."/>
        </authorList>
    </citation>
    <scope>NUCLEOTIDE SEQUENCE [LARGE SCALE GENOMIC DNA]</scope>
    <source>
        <strain evidence="4">DSM122</strain>
    </source>
</reference>
<feature type="transmembrane region" description="Helical" evidence="1">
    <location>
        <begin position="6"/>
        <end position="28"/>
    </location>
</feature>
<keyword evidence="1" id="KW-0472">Membrane</keyword>
<dbReference type="OrthoDB" id="9773014at2"/>
<dbReference type="HOGENOM" id="CLU_694221_0_0_5"/>
<evidence type="ECO:0000256" key="1">
    <source>
        <dbReference type="SAM" id="Phobius"/>
    </source>
</evidence>
<dbReference type="KEGG" id="rpm:RSPPHO_01164"/>
<dbReference type="PANTHER" id="PTHR37464:SF1">
    <property type="entry name" value="BLL2463 PROTEIN"/>
    <property type="match status" value="1"/>
</dbReference>
<dbReference type="PANTHER" id="PTHR37464">
    <property type="entry name" value="BLL2463 PROTEIN"/>
    <property type="match status" value="1"/>
</dbReference>
<proteinExistence type="predicted"/>